<evidence type="ECO:0000259" key="4">
    <source>
        <dbReference type="PROSITE" id="PS51084"/>
    </source>
</evidence>
<comment type="caution">
    <text evidence="5">The sequence shown here is derived from an EMBL/GenBank/DDBJ whole genome shotgun (WGS) entry which is preliminary data.</text>
</comment>
<dbReference type="PROSITE" id="PS51084">
    <property type="entry name" value="HIT_2"/>
    <property type="match status" value="1"/>
</dbReference>
<evidence type="ECO:0000256" key="3">
    <source>
        <dbReference type="PROSITE-ProRule" id="PRU00464"/>
    </source>
</evidence>
<dbReference type="PANTHER" id="PTHR12486:SF5">
    <property type="entry name" value="ADENOSINE 5'-MONOPHOSPHORAMIDASE HINT3"/>
    <property type="match status" value="1"/>
</dbReference>
<dbReference type="InterPro" id="IPR011146">
    <property type="entry name" value="HIT-like"/>
</dbReference>
<sequence length="194" mass="22949">MKRYKWNEWITSLTAFLKHRVYLTLSPTLLLALHVPAKDKQYELKHKTYGEDGQCVFCKLANTSESLIYEDDLLAAFLDRKPLGKDYIQVVPKFHIKNINDLNESHIALIERMWEIGLRLLKERKPGEQYYFGFHVPPRNSIDHLHLHCIVLPIKNLCDRLSHNNWLWLMSPKDVIAKLKNERHIRSNINARLL</sequence>
<dbReference type="EMBL" id="CAJZBQ010000062">
    <property type="protein sequence ID" value="CAG9335449.1"/>
    <property type="molecule type" value="Genomic_DNA"/>
</dbReference>
<feature type="short sequence motif" description="Histidine triad motif" evidence="3">
    <location>
        <begin position="144"/>
        <end position="148"/>
    </location>
</feature>
<dbReference type="PANTHER" id="PTHR12486">
    <property type="entry name" value="APRATAXIN-RELATED"/>
    <property type="match status" value="1"/>
</dbReference>
<dbReference type="SUPFAM" id="SSF54197">
    <property type="entry name" value="HIT-like"/>
    <property type="match status" value="1"/>
</dbReference>
<dbReference type="GO" id="GO:0000166">
    <property type="term" value="F:nucleotide binding"/>
    <property type="evidence" value="ECO:0007669"/>
    <property type="project" value="UniProtKB-KW"/>
</dbReference>
<keyword evidence="1" id="KW-0547">Nucleotide-binding</keyword>
<accession>A0AAU9KF00</accession>
<name>A0AAU9KF00_9CILI</name>
<feature type="domain" description="HIT" evidence="4">
    <location>
        <begin position="56"/>
        <end position="159"/>
    </location>
</feature>
<protein>
    <recommendedName>
        <fullName evidence="4">HIT domain-containing protein</fullName>
    </recommendedName>
</protein>
<gene>
    <name evidence="5" type="ORF">BSTOLATCC_MIC63922</name>
</gene>
<dbReference type="InterPro" id="IPR036265">
    <property type="entry name" value="HIT-like_sf"/>
</dbReference>
<dbReference type="Pfam" id="PF11969">
    <property type="entry name" value="DcpS_C"/>
    <property type="match status" value="1"/>
</dbReference>
<dbReference type="GO" id="GO:0016787">
    <property type="term" value="F:hydrolase activity"/>
    <property type="evidence" value="ECO:0007669"/>
    <property type="project" value="UniProtKB-KW"/>
</dbReference>
<proteinExistence type="predicted"/>
<keyword evidence="6" id="KW-1185">Reference proteome</keyword>
<dbReference type="Proteomes" id="UP001162131">
    <property type="component" value="Unassembled WGS sequence"/>
</dbReference>
<evidence type="ECO:0000256" key="1">
    <source>
        <dbReference type="ARBA" id="ARBA00022741"/>
    </source>
</evidence>
<organism evidence="5 6">
    <name type="scientific">Blepharisma stoltei</name>
    <dbReference type="NCBI Taxonomy" id="1481888"/>
    <lineage>
        <taxon>Eukaryota</taxon>
        <taxon>Sar</taxon>
        <taxon>Alveolata</taxon>
        <taxon>Ciliophora</taxon>
        <taxon>Postciliodesmatophora</taxon>
        <taxon>Heterotrichea</taxon>
        <taxon>Heterotrichida</taxon>
        <taxon>Blepharismidae</taxon>
        <taxon>Blepharisma</taxon>
    </lineage>
</organism>
<reference evidence="5" key="1">
    <citation type="submission" date="2021-09" db="EMBL/GenBank/DDBJ databases">
        <authorList>
            <consortium name="AG Swart"/>
            <person name="Singh M."/>
            <person name="Singh A."/>
            <person name="Seah K."/>
            <person name="Emmerich C."/>
        </authorList>
    </citation>
    <scope>NUCLEOTIDE SEQUENCE</scope>
    <source>
        <strain evidence="5">ATCC30299</strain>
    </source>
</reference>
<dbReference type="AlphaFoldDB" id="A0AAU9KF00"/>
<keyword evidence="2" id="KW-0378">Hydrolase</keyword>
<evidence type="ECO:0000256" key="2">
    <source>
        <dbReference type="ARBA" id="ARBA00022801"/>
    </source>
</evidence>
<evidence type="ECO:0000313" key="6">
    <source>
        <dbReference type="Proteomes" id="UP001162131"/>
    </source>
</evidence>
<dbReference type="Gene3D" id="3.30.428.10">
    <property type="entry name" value="HIT-like"/>
    <property type="match status" value="1"/>
</dbReference>
<evidence type="ECO:0000313" key="5">
    <source>
        <dbReference type="EMBL" id="CAG9335449.1"/>
    </source>
</evidence>